<keyword evidence="3" id="KW-0808">Transferase</keyword>
<comment type="caution">
    <text evidence="3">The sequence shown here is derived from an EMBL/GenBank/DDBJ whole genome shotgun (WGS) entry which is preliminary data.</text>
</comment>
<keyword evidence="4" id="KW-1185">Reference proteome</keyword>
<dbReference type="GO" id="GO:0004674">
    <property type="term" value="F:protein serine/threonine kinase activity"/>
    <property type="evidence" value="ECO:0007669"/>
    <property type="project" value="TreeGrafter"/>
</dbReference>
<keyword evidence="3" id="KW-0418">Kinase</keyword>
<gene>
    <name evidence="3" type="ORF">THRCLA_02875</name>
</gene>
<dbReference type="InterPro" id="IPR011009">
    <property type="entry name" value="Kinase-like_dom_sf"/>
</dbReference>
<sequence length="566" mass="63076">ALDESHLTVAPVNLPASLSYLLVSQFTKDLKSNEIYALVDQDWRSLKTLITSDINTTVYVQFTTNLTYWLSLLLKFCRECISCKLKNFTVDDVTYAALNALMPYNQSVPGVGVSMYSVETSAEDCKSRSGTIKPIWPSFNGTVCVVSQSSLYPSTSSTNITFIIVAIIAAIIAVAILIGVFALKRKRAIDWTPKTSSSMSVDLDDLLAYKLDEKQLTIPKRKPLAEGAFGEVYLGKYAGNPVVIKRNKDHNKSALGVLIAEIKLLAKMDSPYIVQFIGVSWVRPIDMECVLEYMDLGDLRSYLAKYSLEQFTWAEKAKCIESIVNGLVYLHTFDPPIIHRDLKSNNVLLDSVKGTKITDFGVSKEIEDDATRTNGVGTYQWMAPEVITECHYTTAADIYSFGIVFKILSMHAMITHKVPYSGMTHSDTGRPVNQHYVINGVGKGNDRPEFSPSSPQWILDVGKMCLATNPDDRPTILELTVHTRHCDYCPCGLCWHIAMETQKNNRFENRLDEKHLPLSKRTELATGGYGEVYLARYAGTPVGIKRNKDKSKTALSILIAEIKLLA</sequence>
<dbReference type="PROSITE" id="PS00108">
    <property type="entry name" value="PROTEIN_KINASE_ST"/>
    <property type="match status" value="1"/>
</dbReference>
<dbReference type="AlphaFoldDB" id="A0A1W0A3W2"/>
<dbReference type="InterPro" id="IPR000719">
    <property type="entry name" value="Prot_kinase_dom"/>
</dbReference>
<dbReference type="Gene3D" id="1.10.510.10">
    <property type="entry name" value="Transferase(Phosphotransferase) domain 1"/>
    <property type="match status" value="1"/>
</dbReference>
<feature type="non-terminal residue" evidence="3">
    <location>
        <position position="566"/>
    </location>
</feature>
<evidence type="ECO:0000313" key="3">
    <source>
        <dbReference type="EMBL" id="OQS04935.1"/>
    </source>
</evidence>
<dbReference type="STRING" id="74557.A0A1W0A3W2"/>
<feature type="transmembrane region" description="Helical" evidence="1">
    <location>
        <begin position="160"/>
        <end position="183"/>
    </location>
</feature>
<dbReference type="Gene3D" id="3.30.200.20">
    <property type="entry name" value="Phosphorylase Kinase, domain 1"/>
    <property type="match status" value="1"/>
</dbReference>
<dbReference type="SMART" id="SM00220">
    <property type="entry name" value="S_TKc"/>
    <property type="match status" value="1"/>
</dbReference>
<reference evidence="3 4" key="1">
    <citation type="journal article" date="2014" name="Genome Biol. Evol.">
        <title>The secreted proteins of Achlya hypogyna and Thraustotheca clavata identify the ancestral oomycete secretome and reveal gene acquisitions by horizontal gene transfer.</title>
        <authorList>
            <person name="Misner I."/>
            <person name="Blouin N."/>
            <person name="Leonard G."/>
            <person name="Richards T.A."/>
            <person name="Lane C.E."/>
        </authorList>
    </citation>
    <scope>NUCLEOTIDE SEQUENCE [LARGE SCALE GENOMIC DNA]</scope>
    <source>
        <strain evidence="3 4">ATCC 34112</strain>
    </source>
</reference>
<proteinExistence type="predicted"/>
<evidence type="ECO:0000313" key="4">
    <source>
        <dbReference type="Proteomes" id="UP000243217"/>
    </source>
</evidence>
<keyword evidence="1" id="KW-0812">Transmembrane</keyword>
<dbReference type="PANTHER" id="PTHR44329">
    <property type="entry name" value="SERINE/THREONINE-PROTEIN KINASE TNNI3K-RELATED"/>
    <property type="match status" value="1"/>
</dbReference>
<keyword evidence="1" id="KW-0472">Membrane</keyword>
<dbReference type="Pfam" id="PF00069">
    <property type="entry name" value="Pkinase"/>
    <property type="match status" value="1"/>
</dbReference>
<dbReference type="SUPFAM" id="SSF56112">
    <property type="entry name" value="Protein kinase-like (PK-like)"/>
    <property type="match status" value="1"/>
</dbReference>
<dbReference type="Proteomes" id="UP000243217">
    <property type="component" value="Unassembled WGS sequence"/>
</dbReference>
<dbReference type="PROSITE" id="PS50011">
    <property type="entry name" value="PROTEIN_KINASE_DOM"/>
    <property type="match status" value="1"/>
</dbReference>
<dbReference type="EMBL" id="JNBS01000526">
    <property type="protein sequence ID" value="OQS04935.1"/>
    <property type="molecule type" value="Genomic_DNA"/>
</dbReference>
<accession>A0A1W0A3W2</accession>
<keyword evidence="1" id="KW-1133">Transmembrane helix</keyword>
<dbReference type="OrthoDB" id="4062651at2759"/>
<dbReference type="GO" id="GO:0005524">
    <property type="term" value="F:ATP binding"/>
    <property type="evidence" value="ECO:0007669"/>
    <property type="project" value="InterPro"/>
</dbReference>
<feature type="non-terminal residue" evidence="3">
    <location>
        <position position="1"/>
    </location>
</feature>
<dbReference type="InterPro" id="IPR008271">
    <property type="entry name" value="Ser/Thr_kinase_AS"/>
</dbReference>
<evidence type="ECO:0000259" key="2">
    <source>
        <dbReference type="PROSITE" id="PS50011"/>
    </source>
</evidence>
<dbReference type="PANTHER" id="PTHR44329:SF214">
    <property type="entry name" value="PROTEIN KINASE DOMAIN-CONTAINING PROTEIN"/>
    <property type="match status" value="1"/>
</dbReference>
<organism evidence="3 4">
    <name type="scientific">Thraustotheca clavata</name>
    <dbReference type="NCBI Taxonomy" id="74557"/>
    <lineage>
        <taxon>Eukaryota</taxon>
        <taxon>Sar</taxon>
        <taxon>Stramenopiles</taxon>
        <taxon>Oomycota</taxon>
        <taxon>Saprolegniomycetes</taxon>
        <taxon>Saprolegniales</taxon>
        <taxon>Achlyaceae</taxon>
        <taxon>Thraustotheca</taxon>
    </lineage>
</organism>
<dbReference type="InterPro" id="IPR051681">
    <property type="entry name" value="Ser/Thr_Kinases-Pseudokinases"/>
</dbReference>
<name>A0A1W0A3W2_9STRA</name>
<protein>
    <submittedName>
        <fullName evidence="3">Kinase</fullName>
    </submittedName>
</protein>
<feature type="domain" description="Protein kinase" evidence="2">
    <location>
        <begin position="218"/>
        <end position="485"/>
    </location>
</feature>
<evidence type="ECO:0000256" key="1">
    <source>
        <dbReference type="SAM" id="Phobius"/>
    </source>
</evidence>